<dbReference type="InterPro" id="IPR033140">
    <property type="entry name" value="Lipase_GDXG_put_SER_AS"/>
</dbReference>
<accession>A0A5Q0NZG9</accession>
<dbReference type="Proteomes" id="UP000327478">
    <property type="component" value="Chromosome"/>
</dbReference>
<keyword evidence="2 5" id="KW-0378">Hydrolase</keyword>
<dbReference type="Gene3D" id="3.40.50.1820">
    <property type="entry name" value="alpha/beta hydrolase"/>
    <property type="match status" value="1"/>
</dbReference>
<proteinExistence type="inferred from homology"/>
<sequence length="356" mass="39958">MTVMQQRLQSMLEKSQGQAARFLDKLPSVAQEALAKALGYPYVYPDLDSFVKCLMAVQIKQGKAGLIGEDIKRSREMFEQNMQAIAAKPTEVKLVDDLRLPLQNGTIFARHYHPAPNKKLPMIVFYHGGGFLVGSLDTHDEYCRLLANHANAQVLSIGYPLAPEASPLQIVKICEDALAWVHQHSKQFKILKNRIALAGDSAGGNLAAVVAQRSVDKAYAPNAQLLIYPAMDFKSRHPSYYAYKDGLVLTENDIERVTQHYAQTHNVALDDPIISPTYGQTKNLAPAYVITARHDVLHDEGSIYAHKLQKNGVKVYYQEYVDQAHGFINMTPISARAKKHVIEMSKHFRKFWDKNS</sequence>
<dbReference type="PANTHER" id="PTHR48081">
    <property type="entry name" value="AB HYDROLASE SUPERFAMILY PROTEIN C4A8.06C"/>
    <property type="match status" value="1"/>
</dbReference>
<comment type="similarity">
    <text evidence="1">Belongs to the 'GDXG' lipolytic enzyme family.</text>
</comment>
<evidence type="ECO:0000313" key="6">
    <source>
        <dbReference type="EMBL" id="QGA09894.1"/>
    </source>
</evidence>
<evidence type="ECO:0000313" key="7">
    <source>
        <dbReference type="Proteomes" id="UP000327478"/>
    </source>
</evidence>
<feature type="active site" evidence="3">
    <location>
        <position position="201"/>
    </location>
</feature>
<dbReference type="EMBL" id="CP045650">
    <property type="protein sequence ID" value="QGA09894.1"/>
    <property type="molecule type" value="Genomic_DNA"/>
</dbReference>
<dbReference type="PROSITE" id="PS01174">
    <property type="entry name" value="LIPASE_GDXG_SER"/>
    <property type="match status" value="1"/>
</dbReference>
<dbReference type="Proteomes" id="UP000480556">
    <property type="component" value="Unassembled WGS sequence"/>
</dbReference>
<evidence type="ECO:0000313" key="8">
    <source>
        <dbReference type="Proteomes" id="UP000480556"/>
    </source>
</evidence>
<reference evidence="7 8" key="1">
    <citation type="submission" date="2019-10" db="EMBL/GenBank/DDBJ databases">
        <authorList>
            <person name="Dong K."/>
        </authorList>
    </citation>
    <scope>NUCLEOTIDE SEQUENCE [LARGE SCALE GENOMIC DNA]</scope>
    <source>
        <strain evidence="7">dk386</strain>
        <strain evidence="6">Dk386</strain>
        <strain evidence="8">dk771</strain>
        <strain evidence="5">Dk771</strain>
    </source>
</reference>
<dbReference type="RefSeq" id="WP_153370002.1">
    <property type="nucleotide sequence ID" value="NZ_CP045650.1"/>
</dbReference>
<gene>
    <name evidence="6" type="ORF">GFH30_00085</name>
    <name evidence="5" type="ORF">GHJ48_11875</name>
</gene>
<evidence type="ECO:0000256" key="2">
    <source>
        <dbReference type="ARBA" id="ARBA00022801"/>
    </source>
</evidence>
<name>A0A5Q0NZG9_9GAMM</name>
<dbReference type="SUPFAM" id="SSF53474">
    <property type="entry name" value="alpha/beta-Hydrolases"/>
    <property type="match status" value="1"/>
</dbReference>
<evidence type="ECO:0000256" key="1">
    <source>
        <dbReference type="ARBA" id="ARBA00010515"/>
    </source>
</evidence>
<protein>
    <submittedName>
        <fullName evidence="5">Alpha/beta hydrolase fold domain-containing protein</fullName>
    </submittedName>
</protein>
<dbReference type="PANTHER" id="PTHR48081:SF8">
    <property type="entry name" value="ALPHA_BETA HYDROLASE FOLD-3 DOMAIN-CONTAINING PROTEIN-RELATED"/>
    <property type="match status" value="1"/>
</dbReference>
<evidence type="ECO:0000313" key="5">
    <source>
        <dbReference type="EMBL" id="MQW93080.1"/>
    </source>
</evidence>
<dbReference type="Pfam" id="PF07859">
    <property type="entry name" value="Abhydrolase_3"/>
    <property type="match status" value="1"/>
</dbReference>
<dbReference type="InterPro" id="IPR029058">
    <property type="entry name" value="AB_hydrolase_fold"/>
</dbReference>
<keyword evidence="7" id="KW-1185">Reference proteome</keyword>
<dbReference type="EMBL" id="WITK01000022">
    <property type="protein sequence ID" value="MQW93080.1"/>
    <property type="molecule type" value="Genomic_DNA"/>
</dbReference>
<dbReference type="GO" id="GO:0016787">
    <property type="term" value="F:hydrolase activity"/>
    <property type="evidence" value="ECO:0007669"/>
    <property type="project" value="UniProtKB-KW"/>
</dbReference>
<organism evidence="5 8">
    <name type="scientific">Acinetobacter wanghuae</name>
    <dbReference type="NCBI Taxonomy" id="2662362"/>
    <lineage>
        <taxon>Bacteria</taxon>
        <taxon>Pseudomonadati</taxon>
        <taxon>Pseudomonadota</taxon>
        <taxon>Gammaproteobacteria</taxon>
        <taxon>Moraxellales</taxon>
        <taxon>Moraxellaceae</taxon>
        <taxon>Acinetobacter</taxon>
    </lineage>
</organism>
<dbReference type="AlphaFoldDB" id="A0A5Q0NZG9"/>
<evidence type="ECO:0000256" key="3">
    <source>
        <dbReference type="PROSITE-ProRule" id="PRU10038"/>
    </source>
</evidence>
<evidence type="ECO:0000259" key="4">
    <source>
        <dbReference type="Pfam" id="PF07859"/>
    </source>
</evidence>
<dbReference type="InterPro" id="IPR050300">
    <property type="entry name" value="GDXG_lipolytic_enzyme"/>
</dbReference>
<dbReference type="InterPro" id="IPR013094">
    <property type="entry name" value="AB_hydrolase_3"/>
</dbReference>
<feature type="domain" description="Alpha/beta hydrolase fold-3" evidence="4">
    <location>
        <begin position="123"/>
        <end position="328"/>
    </location>
</feature>